<dbReference type="OrthoDB" id="4331374at2"/>
<organism evidence="2 3">
    <name type="scientific">Streptomyces pratensis (strain ATCC 33331 / IAF-45CD)</name>
    <dbReference type="NCBI Taxonomy" id="591167"/>
    <lineage>
        <taxon>Bacteria</taxon>
        <taxon>Bacillati</taxon>
        <taxon>Actinomycetota</taxon>
        <taxon>Actinomycetes</taxon>
        <taxon>Kitasatosporales</taxon>
        <taxon>Streptomycetaceae</taxon>
        <taxon>Streptomyces</taxon>
    </lineage>
</organism>
<proteinExistence type="predicted"/>
<name>A0A8D4BDT3_STRFA</name>
<feature type="transmembrane region" description="Helical" evidence="1">
    <location>
        <begin position="169"/>
        <end position="189"/>
    </location>
</feature>
<dbReference type="Proteomes" id="UP000002066">
    <property type="component" value="Chromosome"/>
</dbReference>
<keyword evidence="1" id="KW-1133">Transmembrane helix</keyword>
<keyword evidence="1" id="KW-0472">Membrane</keyword>
<evidence type="ECO:0000256" key="1">
    <source>
        <dbReference type="SAM" id="Phobius"/>
    </source>
</evidence>
<dbReference type="EMBL" id="CP002475">
    <property type="protein sequence ID" value="ADW02244.1"/>
    <property type="molecule type" value="Genomic_DNA"/>
</dbReference>
<protein>
    <submittedName>
        <fullName evidence="2">Uncharacterized protein</fullName>
    </submittedName>
</protein>
<gene>
    <name evidence="2" type="ordered locus">Sfla_0783</name>
</gene>
<evidence type="ECO:0000313" key="2">
    <source>
        <dbReference type="EMBL" id="ADW02244.1"/>
    </source>
</evidence>
<dbReference type="KEGG" id="sfa:Sfla_0783"/>
<feature type="transmembrane region" description="Helical" evidence="1">
    <location>
        <begin position="104"/>
        <end position="125"/>
    </location>
</feature>
<accession>A0A8D4BDT3</accession>
<feature type="transmembrane region" description="Helical" evidence="1">
    <location>
        <begin position="145"/>
        <end position="164"/>
    </location>
</feature>
<evidence type="ECO:0000313" key="3">
    <source>
        <dbReference type="Proteomes" id="UP000002066"/>
    </source>
</evidence>
<dbReference type="AlphaFoldDB" id="A0A8D4BDT3"/>
<feature type="transmembrane region" description="Helical" evidence="1">
    <location>
        <begin position="69"/>
        <end position="92"/>
    </location>
</feature>
<reference evidence="2 3" key="1">
    <citation type="submission" date="2011-01" db="EMBL/GenBank/DDBJ databases">
        <title>Complete sequence of chromosome of Streptomyces flavogriseus ATCC 33331.</title>
        <authorList>
            <consortium name="US DOE Joint Genome Institute"/>
            <person name="Lucas S."/>
            <person name="Copeland A."/>
            <person name="Lapidus A."/>
            <person name="Cheng J.-F."/>
            <person name="Goodwin L."/>
            <person name="Pitluck S."/>
            <person name="Davenport K."/>
            <person name="Detter J.C."/>
            <person name="Han C."/>
            <person name="Tapia R."/>
            <person name="Land M."/>
            <person name="Hauser L."/>
            <person name="Kyrpides N."/>
            <person name="Ivanova N."/>
            <person name="Ovchinnikova G."/>
            <person name="Pagani I."/>
            <person name="Brumm P."/>
            <person name="Mead D."/>
            <person name="Woyke T."/>
        </authorList>
    </citation>
    <scope>NUCLEOTIDE SEQUENCE [LARGE SCALE GENOMIC DNA]</scope>
    <source>
        <strain evidence="3">ATCC 33331 / IAF-45CD</strain>
    </source>
</reference>
<sequence length="230" mass="23401">MISSVFAVLAVAQLCLAVAVGRHLRAAPGLLVAVPTLVCAALVWDNGVIALGSSVGAGPLLESLSVPRFVAHALLTPLLVLWSLSAAEHAGLHRAKGKGARGAAVGLTVLLVAAGVLHDILGLALRAERWAHTLRYVNDAASPTGPLPAIVTGLVVLSAGIVVWRSTGFVWLAVTAAVMVTVSGAAVQVPVLGNAGEVVLNVGLLLTVRRFLPVSPRRARAGVTPAEAHP</sequence>
<keyword evidence="1" id="KW-0812">Transmembrane</keyword>